<evidence type="ECO:0000256" key="4">
    <source>
        <dbReference type="ARBA" id="ARBA00022490"/>
    </source>
</evidence>
<feature type="domain" description="RecX third three-helical" evidence="7">
    <location>
        <begin position="106"/>
        <end position="147"/>
    </location>
</feature>
<dbReference type="EMBL" id="QUZK01000003">
    <property type="protein sequence ID" value="RFF32886.1"/>
    <property type="molecule type" value="Genomic_DNA"/>
</dbReference>
<dbReference type="HAMAP" id="MF_01114">
    <property type="entry name" value="RecX"/>
    <property type="match status" value="1"/>
</dbReference>
<dbReference type="InterPro" id="IPR003783">
    <property type="entry name" value="Regulatory_RecX"/>
</dbReference>
<dbReference type="InterPro" id="IPR036388">
    <property type="entry name" value="WH-like_DNA-bd_sf"/>
</dbReference>
<protein>
    <recommendedName>
        <fullName evidence="3 5">Regulatory protein RecX</fullName>
    </recommendedName>
</protein>
<dbReference type="PANTHER" id="PTHR33602:SF1">
    <property type="entry name" value="REGULATORY PROTEIN RECX FAMILY PROTEIN"/>
    <property type="match status" value="1"/>
</dbReference>
<dbReference type="InterPro" id="IPR053926">
    <property type="entry name" value="RecX_HTH_1st"/>
</dbReference>
<dbReference type="GO" id="GO:0006282">
    <property type="term" value="P:regulation of DNA repair"/>
    <property type="evidence" value="ECO:0007669"/>
    <property type="project" value="UniProtKB-UniRule"/>
</dbReference>
<organism evidence="9 10">
    <name type="scientific">Wenzhouxiangella sediminis</name>
    <dbReference type="NCBI Taxonomy" id="1792836"/>
    <lineage>
        <taxon>Bacteria</taxon>
        <taxon>Pseudomonadati</taxon>
        <taxon>Pseudomonadota</taxon>
        <taxon>Gammaproteobacteria</taxon>
        <taxon>Chromatiales</taxon>
        <taxon>Wenzhouxiangellaceae</taxon>
        <taxon>Wenzhouxiangella</taxon>
    </lineage>
</organism>
<comment type="caution">
    <text evidence="9">The sequence shown here is derived from an EMBL/GenBank/DDBJ whole genome shotgun (WGS) entry which is preliminary data.</text>
</comment>
<evidence type="ECO:0000259" key="8">
    <source>
        <dbReference type="Pfam" id="PF21982"/>
    </source>
</evidence>
<name>A0A3E1KE45_9GAMM</name>
<evidence type="ECO:0000259" key="6">
    <source>
        <dbReference type="Pfam" id="PF02631"/>
    </source>
</evidence>
<evidence type="ECO:0000256" key="1">
    <source>
        <dbReference type="ARBA" id="ARBA00004496"/>
    </source>
</evidence>
<evidence type="ECO:0000313" key="10">
    <source>
        <dbReference type="Proteomes" id="UP000260351"/>
    </source>
</evidence>
<dbReference type="Pfam" id="PF21982">
    <property type="entry name" value="RecX_HTH1"/>
    <property type="match status" value="1"/>
</dbReference>
<comment type="subcellular location">
    <subcellularLocation>
        <location evidence="1 5">Cytoplasm</location>
    </subcellularLocation>
</comment>
<dbReference type="InterPro" id="IPR053924">
    <property type="entry name" value="RecX_HTH_2nd"/>
</dbReference>
<reference evidence="9 10" key="1">
    <citation type="submission" date="2018-08" db="EMBL/GenBank/DDBJ databases">
        <title>Wenzhouxiangella salilacus sp. nov., a novel bacterium isolated from a saline lake in Xinjiang Province, China.</title>
        <authorList>
            <person name="Han S."/>
        </authorList>
    </citation>
    <scope>NUCLEOTIDE SEQUENCE [LARGE SCALE GENOMIC DNA]</scope>
    <source>
        <strain evidence="9 10">XDB06</strain>
    </source>
</reference>
<evidence type="ECO:0000256" key="2">
    <source>
        <dbReference type="ARBA" id="ARBA00009695"/>
    </source>
</evidence>
<comment type="function">
    <text evidence="5">Modulates RecA activity.</text>
</comment>
<accession>A0A3E1KE45</accession>
<evidence type="ECO:0000313" key="9">
    <source>
        <dbReference type="EMBL" id="RFF32886.1"/>
    </source>
</evidence>
<keyword evidence="4 5" id="KW-0963">Cytoplasm</keyword>
<dbReference type="PANTHER" id="PTHR33602">
    <property type="entry name" value="REGULATORY PROTEIN RECX FAMILY PROTEIN"/>
    <property type="match status" value="1"/>
</dbReference>
<dbReference type="InterPro" id="IPR053925">
    <property type="entry name" value="RecX_HTH_3rd"/>
</dbReference>
<gene>
    <name evidence="5" type="primary">recX</name>
    <name evidence="9" type="ORF">DZC52_00705</name>
</gene>
<dbReference type="Gene3D" id="1.10.10.10">
    <property type="entry name" value="Winged helix-like DNA-binding domain superfamily/Winged helix DNA-binding domain"/>
    <property type="match status" value="3"/>
</dbReference>
<dbReference type="AlphaFoldDB" id="A0A3E1KE45"/>
<feature type="domain" description="RecX first three-helical" evidence="8">
    <location>
        <begin position="13"/>
        <end position="51"/>
    </location>
</feature>
<sequence length="150" mass="17507">MTETDDANPAEIREAALRLLARREHSRLELSRKLKQRGWADCDVEVVIDELADENLQSEARFAESFVRQRVARAYGPMRIRAELSERGLDRAEITRALETESPDWFAIAADWYEKRYGPEPPADLKEKSRRQQALARRGFAHEHIRELFD</sequence>
<dbReference type="RefSeq" id="WP_116649201.1">
    <property type="nucleotide sequence ID" value="NZ_QUZK01000003.1"/>
</dbReference>
<proteinExistence type="inferred from homology"/>
<evidence type="ECO:0000256" key="3">
    <source>
        <dbReference type="ARBA" id="ARBA00018111"/>
    </source>
</evidence>
<dbReference type="Pfam" id="PF21981">
    <property type="entry name" value="RecX_HTH3"/>
    <property type="match status" value="1"/>
</dbReference>
<dbReference type="OrthoDB" id="7066780at2"/>
<dbReference type="Proteomes" id="UP000260351">
    <property type="component" value="Unassembled WGS sequence"/>
</dbReference>
<dbReference type="Pfam" id="PF02631">
    <property type="entry name" value="RecX_HTH2"/>
    <property type="match status" value="1"/>
</dbReference>
<evidence type="ECO:0000256" key="5">
    <source>
        <dbReference type="HAMAP-Rule" id="MF_01114"/>
    </source>
</evidence>
<dbReference type="GO" id="GO:0005737">
    <property type="term" value="C:cytoplasm"/>
    <property type="evidence" value="ECO:0007669"/>
    <property type="project" value="UniProtKB-SubCell"/>
</dbReference>
<feature type="domain" description="RecX second three-helical" evidence="6">
    <location>
        <begin position="58"/>
        <end position="98"/>
    </location>
</feature>
<comment type="similarity">
    <text evidence="2 5">Belongs to the RecX family.</text>
</comment>
<evidence type="ECO:0000259" key="7">
    <source>
        <dbReference type="Pfam" id="PF21981"/>
    </source>
</evidence>
<keyword evidence="10" id="KW-1185">Reference proteome</keyword>